<dbReference type="PANTHER" id="PTHR43289:SF34">
    <property type="entry name" value="SERINE_THREONINE-PROTEIN KINASE YBDM-RELATED"/>
    <property type="match status" value="1"/>
</dbReference>
<sequence length="655" mass="74004">MKVRCMNCMKEYEEGQAKCPRCGYVRGTRPREIYHLYPEMELADRYIIGTVVGFGGFGVLYRAWDRKLEHMVAIKEYYPAGMVTRIPGQKEVILYTGKKHDEYKNGLTRFLDEARNTARFSSNPNIVNVFDFFEENGTAYMVMEFLEGVSLKEYISRAGGRLPWQQAVEIGLRIIDALKDVHGAKILHRDLSPDNVFMCDDGKIKLLDFGAARFTGLDDEKTRTIVLKMGFAPPEQYRSKSQQGPYTDIYALGATLYRAITGQTPDESVNRQDSINHNEGDTLKPMSQFVEGIPDYLDNAVLRAMALEPTLRFQNVQQMADALQNKKSYADLAREIRRRKRRRAVGIAASLAILAAGAAAGLLYSRQQKLIRDLDQVELSVWMPVKDGMDSSQTEQLFLDMSAEFLEHYPGVQLDITCISRENYRDRLEEAAGTEEFPALFESTGLEDELGGRMASLEQEVYERLEQDGAAAPVEGVLDRESREVLNPNQVPLGFKASVLYVNTELEKSGAEFEADNSGQDFLEAGSRAWVSDTGEFTQVQAHIAGRYAVRPLENGEVPAGYTDVWSVDSEAETVERAAAGRLLYFLLRQPAQDILHLRHDTALPVNEQVYRIYLEVNRELEFVDGQLGELEFMSDQGAEKARAQIYQEIAQQEQ</sequence>
<evidence type="ECO:0000259" key="7">
    <source>
        <dbReference type="PROSITE" id="PS50011"/>
    </source>
</evidence>
<name>A0A1I0BSW4_9FIRM</name>
<evidence type="ECO:0000313" key="9">
    <source>
        <dbReference type="Proteomes" id="UP000198508"/>
    </source>
</evidence>
<feature type="domain" description="Protein kinase" evidence="7">
    <location>
        <begin position="46"/>
        <end position="324"/>
    </location>
</feature>
<dbReference type="PROSITE" id="PS50011">
    <property type="entry name" value="PROTEIN_KINASE_DOM"/>
    <property type="match status" value="1"/>
</dbReference>
<evidence type="ECO:0000256" key="2">
    <source>
        <dbReference type="ARBA" id="ARBA00022741"/>
    </source>
</evidence>
<dbReference type="PANTHER" id="PTHR43289">
    <property type="entry name" value="MITOGEN-ACTIVATED PROTEIN KINASE KINASE KINASE 20-RELATED"/>
    <property type="match status" value="1"/>
</dbReference>
<evidence type="ECO:0000313" key="8">
    <source>
        <dbReference type="EMBL" id="SET10153.1"/>
    </source>
</evidence>
<dbReference type="STRING" id="460384.SAMN05216313_102118"/>
<dbReference type="InterPro" id="IPR017441">
    <property type="entry name" value="Protein_kinase_ATP_BS"/>
</dbReference>
<dbReference type="EMBL" id="FOIM01000002">
    <property type="protein sequence ID" value="SET10153.1"/>
    <property type="molecule type" value="Genomic_DNA"/>
</dbReference>
<dbReference type="InterPro" id="IPR011009">
    <property type="entry name" value="Kinase-like_dom_sf"/>
</dbReference>
<dbReference type="PROSITE" id="PS00109">
    <property type="entry name" value="PROTEIN_KINASE_TYR"/>
    <property type="match status" value="1"/>
</dbReference>
<accession>A0A1I0BSW4</accession>
<dbReference type="Gene3D" id="1.10.510.10">
    <property type="entry name" value="Transferase(Phosphotransferase) domain 1"/>
    <property type="match status" value="1"/>
</dbReference>
<dbReference type="GO" id="GO:0004674">
    <property type="term" value="F:protein serine/threonine kinase activity"/>
    <property type="evidence" value="ECO:0007669"/>
    <property type="project" value="UniProtKB-KW"/>
</dbReference>
<proteinExistence type="predicted"/>
<evidence type="ECO:0000256" key="5">
    <source>
        <dbReference type="PROSITE-ProRule" id="PRU10141"/>
    </source>
</evidence>
<keyword evidence="2 5" id="KW-0547">Nucleotide-binding</keyword>
<gene>
    <name evidence="8" type="ORF">SAMN05216313_102118</name>
</gene>
<evidence type="ECO:0000256" key="1">
    <source>
        <dbReference type="ARBA" id="ARBA00022679"/>
    </source>
</evidence>
<dbReference type="AlphaFoldDB" id="A0A1I0BSW4"/>
<evidence type="ECO:0000256" key="4">
    <source>
        <dbReference type="ARBA" id="ARBA00022840"/>
    </source>
</evidence>
<keyword evidence="6" id="KW-1133">Transmembrane helix</keyword>
<evidence type="ECO:0000256" key="3">
    <source>
        <dbReference type="ARBA" id="ARBA00022777"/>
    </source>
</evidence>
<dbReference type="PROSITE" id="PS00107">
    <property type="entry name" value="PROTEIN_KINASE_ATP"/>
    <property type="match status" value="1"/>
</dbReference>
<dbReference type="GO" id="GO:0005524">
    <property type="term" value="F:ATP binding"/>
    <property type="evidence" value="ECO:0007669"/>
    <property type="project" value="UniProtKB-UniRule"/>
</dbReference>
<dbReference type="Gene3D" id="3.30.200.20">
    <property type="entry name" value="Phosphorylase Kinase, domain 1"/>
    <property type="match status" value="1"/>
</dbReference>
<keyword evidence="6" id="KW-0472">Membrane</keyword>
<dbReference type="InterPro" id="IPR000719">
    <property type="entry name" value="Prot_kinase_dom"/>
</dbReference>
<keyword evidence="3 8" id="KW-0418">Kinase</keyword>
<dbReference type="CDD" id="cd14014">
    <property type="entry name" value="STKc_PknB_like"/>
    <property type="match status" value="1"/>
</dbReference>
<protein>
    <submittedName>
        <fullName evidence="8">Serine/threonine protein kinase</fullName>
    </submittedName>
</protein>
<dbReference type="RefSeq" id="WP_092360741.1">
    <property type="nucleotide sequence ID" value="NZ_FOIM01000002.1"/>
</dbReference>
<keyword evidence="9" id="KW-1185">Reference proteome</keyword>
<dbReference type="InterPro" id="IPR008266">
    <property type="entry name" value="Tyr_kinase_AS"/>
</dbReference>
<evidence type="ECO:0000256" key="6">
    <source>
        <dbReference type="SAM" id="Phobius"/>
    </source>
</evidence>
<feature type="binding site" evidence="5">
    <location>
        <position position="75"/>
    </location>
    <ligand>
        <name>ATP</name>
        <dbReference type="ChEBI" id="CHEBI:30616"/>
    </ligand>
</feature>
<keyword evidence="6" id="KW-0812">Transmembrane</keyword>
<organism evidence="8 9">
    <name type="scientific">Enterocloster lavalensis</name>
    <dbReference type="NCBI Taxonomy" id="460384"/>
    <lineage>
        <taxon>Bacteria</taxon>
        <taxon>Bacillati</taxon>
        <taxon>Bacillota</taxon>
        <taxon>Clostridia</taxon>
        <taxon>Lachnospirales</taxon>
        <taxon>Lachnospiraceae</taxon>
        <taxon>Enterocloster</taxon>
    </lineage>
</organism>
<dbReference type="SUPFAM" id="SSF56112">
    <property type="entry name" value="Protein kinase-like (PK-like)"/>
    <property type="match status" value="1"/>
</dbReference>
<keyword evidence="8" id="KW-0723">Serine/threonine-protein kinase</keyword>
<reference evidence="9" key="1">
    <citation type="submission" date="2016-10" db="EMBL/GenBank/DDBJ databases">
        <authorList>
            <person name="Varghese N."/>
            <person name="Submissions S."/>
        </authorList>
    </citation>
    <scope>NUCLEOTIDE SEQUENCE [LARGE SCALE GENOMIC DNA]</scope>
    <source>
        <strain evidence="9">NLAE-zl-G277</strain>
    </source>
</reference>
<feature type="transmembrane region" description="Helical" evidence="6">
    <location>
        <begin position="344"/>
        <end position="364"/>
    </location>
</feature>
<dbReference type="Pfam" id="PF00069">
    <property type="entry name" value="Pkinase"/>
    <property type="match status" value="1"/>
</dbReference>
<keyword evidence="1" id="KW-0808">Transferase</keyword>
<keyword evidence="4 5" id="KW-0067">ATP-binding</keyword>
<dbReference type="Proteomes" id="UP000198508">
    <property type="component" value="Unassembled WGS sequence"/>
</dbReference>